<organism evidence="3 4">
    <name type="scientific">Populus alba x Populus x berolinensis</name>
    <dbReference type="NCBI Taxonomy" id="444605"/>
    <lineage>
        <taxon>Eukaryota</taxon>
        <taxon>Viridiplantae</taxon>
        <taxon>Streptophyta</taxon>
        <taxon>Embryophyta</taxon>
        <taxon>Tracheophyta</taxon>
        <taxon>Spermatophyta</taxon>
        <taxon>Magnoliopsida</taxon>
        <taxon>eudicotyledons</taxon>
        <taxon>Gunneridae</taxon>
        <taxon>Pentapetalae</taxon>
        <taxon>rosids</taxon>
        <taxon>fabids</taxon>
        <taxon>Malpighiales</taxon>
        <taxon>Salicaceae</taxon>
        <taxon>Saliceae</taxon>
        <taxon>Populus</taxon>
    </lineage>
</organism>
<feature type="compositionally biased region" description="Polar residues" evidence="1">
    <location>
        <begin position="11"/>
        <end position="21"/>
    </location>
</feature>
<evidence type="ECO:0000313" key="3">
    <source>
        <dbReference type="EMBL" id="KAJ6992647.1"/>
    </source>
</evidence>
<dbReference type="AlphaFoldDB" id="A0AAD6QLK1"/>
<accession>A0AAD6QLK1</accession>
<dbReference type="Proteomes" id="UP001164929">
    <property type="component" value="Chromosome 6"/>
</dbReference>
<keyword evidence="2" id="KW-0812">Transmembrane</keyword>
<protein>
    <submittedName>
        <fullName evidence="3">Uncharacterized protein</fullName>
    </submittedName>
</protein>
<sequence length="192" mass="21633">MCFDHKFSDRSGPSNPLSNAVSPPAPNALHGQSPSSGNSSTLLFVIGGMTVLIILFILVLYFWKFNKPEKLKKFLKKKELITETRDFWSGNLQTINYFDFQTLKKATKNFHPANLLSEVAFLCLQPLANLRSPMSRIVAQLTCKVEMVGTPMRPVFLQRSRKNDDNLSWDTISEAFLSPLWTKSPSLPGPQN</sequence>
<comment type="caution">
    <text evidence="3">The sequence shown here is derived from an EMBL/GenBank/DDBJ whole genome shotgun (WGS) entry which is preliminary data.</text>
</comment>
<reference evidence="3" key="1">
    <citation type="journal article" date="2023" name="Mol. Ecol. Resour.">
        <title>Chromosome-level genome assembly of a triploid poplar Populus alba 'Berolinensis'.</title>
        <authorList>
            <person name="Chen S."/>
            <person name="Yu Y."/>
            <person name="Wang X."/>
            <person name="Wang S."/>
            <person name="Zhang T."/>
            <person name="Zhou Y."/>
            <person name="He R."/>
            <person name="Meng N."/>
            <person name="Wang Y."/>
            <person name="Liu W."/>
            <person name="Liu Z."/>
            <person name="Liu J."/>
            <person name="Guo Q."/>
            <person name="Huang H."/>
            <person name="Sederoff R.R."/>
            <person name="Wang G."/>
            <person name="Qu G."/>
            <person name="Chen S."/>
        </authorList>
    </citation>
    <scope>NUCLEOTIDE SEQUENCE</scope>
    <source>
        <strain evidence="3">SC-2020</strain>
    </source>
</reference>
<keyword evidence="4" id="KW-1185">Reference proteome</keyword>
<feature type="transmembrane region" description="Helical" evidence="2">
    <location>
        <begin position="42"/>
        <end position="63"/>
    </location>
</feature>
<name>A0AAD6QLK1_9ROSI</name>
<evidence type="ECO:0000313" key="4">
    <source>
        <dbReference type="Proteomes" id="UP001164929"/>
    </source>
</evidence>
<proteinExistence type="predicted"/>
<evidence type="ECO:0000256" key="1">
    <source>
        <dbReference type="SAM" id="MobiDB-lite"/>
    </source>
</evidence>
<dbReference type="EMBL" id="JAQIZT010000006">
    <property type="protein sequence ID" value="KAJ6992647.1"/>
    <property type="molecule type" value="Genomic_DNA"/>
</dbReference>
<gene>
    <name evidence="3" type="ORF">NC653_015901</name>
</gene>
<keyword evidence="2" id="KW-0472">Membrane</keyword>
<keyword evidence="2" id="KW-1133">Transmembrane helix</keyword>
<feature type="region of interest" description="Disordered" evidence="1">
    <location>
        <begin position="1"/>
        <end position="33"/>
    </location>
</feature>
<evidence type="ECO:0000256" key="2">
    <source>
        <dbReference type="SAM" id="Phobius"/>
    </source>
</evidence>